<evidence type="ECO:0000313" key="3">
    <source>
        <dbReference type="Proteomes" id="UP000306584"/>
    </source>
</evidence>
<name>A0A4S9L4D8_AURPU</name>
<proteinExistence type="predicted"/>
<comment type="caution">
    <text evidence="2">The sequence shown here is derived from an EMBL/GenBank/DDBJ whole genome shotgun (WGS) entry which is preliminary data.</text>
</comment>
<dbReference type="Proteomes" id="UP000306584">
    <property type="component" value="Unassembled WGS sequence"/>
</dbReference>
<protein>
    <submittedName>
        <fullName evidence="2">Uncharacterized protein</fullName>
    </submittedName>
</protein>
<dbReference type="AlphaFoldDB" id="A0A4S9L4D8"/>
<evidence type="ECO:0000313" key="2">
    <source>
        <dbReference type="EMBL" id="THY23499.1"/>
    </source>
</evidence>
<sequence>MAGKVEISKFEDMASYNWIKTSVPTASLGHKLSQYGTPISTSGSTSLVALPEKQPGQIKLSLELKTSYRDYEHSRGPKYAMEDSMRCITTADRGFISSDVDIFASEHTLERLLKFVQGDAATFRLLVQKVNGTLFLAEKDKEAQTDLDLGRSFQSAYMKWSSGLTESISHQRFVRYDFDGLQCLVRFEADGCLTETDRLMAAALISDLVHADPSVELPPPALQMNLHALTLNLASAFCSELSEPPAAVSGRVVAGEAPTPGYHWSQAEALAEEAGRKQRIADEERAMDEARVMKAQSITNLRNRKRQSRQLYQQPPPKPPLPTSTKQSATSPVVQHNLYLKQYPLMRFRSITEAELSVIREHLNMAEGEFQRALWLHCNPRGPATESRSENSASLLYRLIAATKIKHKQAKRYLVLCSNDYDKALRLHAAKKEYFREKRLHRDPKKVPGDEARYLRIFKQKEKEREAKVRRLQVARQKEKDKMVPHSALCILHCAPEKSSSTPVKLSDDEFIRLWITRIPSVITAYHDTKATVSSITYTDTRPQVRDWESNNQGTLTKFSTLLKDIKQTLEETEKSKVVLHIVEKHKIEIREAGKEEKTVLSEYMTNTWLSHARDEEPEEDARINANASNMLNAAMSNSIADEREEEEEEEEQEQEYVSDESSDWSREYEDSDDDKGDGADKKK</sequence>
<feature type="compositionally biased region" description="Acidic residues" evidence="1">
    <location>
        <begin position="643"/>
        <end position="663"/>
    </location>
</feature>
<feature type="region of interest" description="Disordered" evidence="1">
    <location>
        <begin position="633"/>
        <end position="684"/>
    </location>
</feature>
<accession>A0A4S9L4D8</accession>
<dbReference type="PANTHER" id="PTHR35179:SF2">
    <property type="entry name" value="START DOMAIN-CONTAINING PROTEIN"/>
    <property type="match status" value="1"/>
</dbReference>
<reference evidence="2 3" key="1">
    <citation type="submission" date="2018-10" db="EMBL/GenBank/DDBJ databases">
        <title>Fifty Aureobasidium pullulans genomes reveal a recombining polyextremotolerant generalist.</title>
        <authorList>
            <person name="Gostincar C."/>
            <person name="Turk M."/>
            <person name="Zajc J."/>
            <person name="Gunde-Cimerman N."/>
        </authorList>
    </citation>
    <scope>NUCLEOTIDE SEQUENCE [LARGE SCALE GENOMIC DNA]</scope>
    <source>
        <strain evidence="2 3">EXF-6604</strain>
    </source>
</reference>
<organism evidence="2 3">
    <name type="scientific">Aureobasidium pullulans</name>
    <name type="common">Black yeast</name>
    <name type="synonym">Pullularia pullulans</name>
    <dbReference type="NCBI Taxonomy" id="5580"/>
    <lineage>
        <taxon>Eukaryota</taxon>
        <taxon>Fungi</taxon>
        <taxon>Dikarya</taxon>
        <taxon>Ascomycota</taxon>
        <taxon>Pezizomycotina</taxon>
        <taxon>Dothideomycetes</taxon>
        <taxon>Dothideomycetidae</taxon>
        <taxon>Dothideales</taxon>
        <taxon>Saccotheciaceae</taxon>
        <taxon>Aureobasidium</taxon>
    </lineage>
</organism>
<dbReference type="EMBL" id="QZBD01000239">
    <property type="protein sequence ID" value="THY23499.1"/>
    <property type="molecule type" value="Genomic_DNA"/>
</dbReference>
<gene>
    <name evidence="2" type="ORF">D6D01_05956</name>
</gene>
<feature type="region of interest" description="Disordered" evidence="1">
    <location>
        <begin position="296"/>
        <end position="332"/>
    </location>
</feature>
<dbReference type="PANTHER" id="PTHR35179">
    <property type="entry name" value="PROTEIN CBG02620"/>
    <property type="match status" value="1"/>
</dbReference>
<evidence type="ECO:0000256" key="1">
    <source>
        <dbReference type="SAM" id="MobiDB-lite"/>
    </source>
</evidence>